<protein>
    <submittedName>
        <fullName evidence="6">LysR family transcriptional regulator</fullName>
    </submittedName>
</protein>
<dbReference type="InterPro" id="IPR058163">
    <property type="entry name" value="LysR-type_TF_proteobact-type"/>
</dbReference>
<dbReference type="Gene3D" id="3.40.190.290">
    <property type="match status" value="1"/>
</dbReference>
<dbReference type="SUPFAM" id="SSF53850">
    <property type="entry name" value="Periplasmic binding protein-like II"/>
    <property type="match status" value="1"/>
</dbReference>
<dbReference type="EMBL" id="JBHSNB010000001">
    <property type="protein sequence ID" value="MFC5584973.1"/>
    <property type="molecule type" value="Genomic_DNA"/>
</dbReference>
<keyword evidence="2" id="KW-0805">Transcription regulation</keyword>
<dbReference type="Proteomes" id="UP001596107">
    <property type="component" value="Unassembled WGS sequence"/>
</dbReference>
<evidence type="ECO:0000313" key="6">
    <source>
        <dbReference type="EMBL" id="MFC5584973.1"/>
    </source>
</evidence>
<dbReference type="Pfam" id="PF03466">
    <property type="entry name" value="LysR_substrate"/>
    <property type="match status" value="1"/>
</dbReference>
<proteinExistence type="inferred from homology"/>
<keyword evidence="4" id="KW-0804">Transcription</keyword>
<dbReference type="InterPro" id="IPR000847">
    <property type="entry name" value="LysR_HTH_N"/>
</dbReference>
<evidence type="ECO:0000256" key="4">
    <source>
        <dbReference type="ARBA" id="ARBA00023163"/>
    </source>
</evidence>
<evidence type="ECO:0000256" key="3">
    <source>
        <dbReference type="ARBA" id="ARBA00023125"/>
    </source>
</evidence>
<dbReference type="PROSITE" id="PS50931">
    <property type="entry name" value="HTH_LYSR"/>
    <property type="match status" value="1"/>
</dbReference>
<dbReference type="PANTHER" id="PTHR30537">
    <property type="entry name" value="HTH-TYPE TRANSCRIPTIONAL REGULATOR"/>
    <property type="match status" value="1"/>
</dbReference>
<comment type="similarity">
    <text evidence="1">Belongs to the LysR transcriptional regulatory family.</text>
</comment>
<evidence type="ECO:0000256" key="2">
    <source>
        <dbReference type="ARBA" id="ARBA00023015"/>
    </source>
</evidence>
<organism evidence="6 7">
    <name type="scientific">Nitratireductor kimnyeongensis</name>
    <dbReference type="NCBI Taxonomy" id="430679"/>
    <lineage>
        <taxon>Bacteria</taxon>
        <taxon>Pseudomonadati</taxon>
        <taxon>Pseudomonadota</taxon>
        <taxon>Alphaproteobacteria</taxon>
        <taxon>Hyphomicrobiales</taxon>
        <taxon>Phyllobacteriaceae</taxon>
        <taxon>Nitratireductor</taxon>
    </lineage>
</organism>
<evidence type="ECO:0000313" key="7">
    <source>
        <dbReference type="Proteomes" id="UP001596107"/>
    </source>
</evidence>
<dbReference type="InterPro" id="IPR005119">
    <property type="entry name" value="LysR_subst-bd"/>
</dbReference>
<keyword evidence="7" id="KW-1185">Reference proteome</keyword>
<gene>
    <name evidence="6" type="ORF">ACFPOD_07620</name>
</gene>
<dbReference type="RefSeq" id="WP_223019279.1">
    <property type="nucleotide sequence ID" value="NZ_CP078143.1"/>
</dbReference>
<comment type="caution">
    <text evidence="6">The sequence shown here is derived from an EMBL/GenBank/DDBJ whole genome shotgun (WGS) entry which is preliminary data.</text>
</comment>
<dbReference type="CDD" id="cd08474">
    <property type="entry name" value="PBP2_CrgA_like_5"/>
    <property type="match status" value="1"/>
</dbReference>
<dbReference type="PANTHER" id="PTHR30537:SF1">
    <property type="entry name" value="HTH-TYPE TRANSCRIPTIONAL REGULATOR PGRR"/>
    <property type="match status" value="1"/>
</dbReference>
<accession>A0ABW0T732</accession>
<keyword evidence="3" id="KW-0238">DNA-binding</keyword>
<dbReference type="SUPFAM" id="SSF46785">
    <property type="entry name" value="Winged helix' DNA-binding domain"/>
    <property type="match status" value="1"/>
</dbReference>
<evidence type="ECO:0000259" key="5">
    <source>
        <dbReference type="PROSITE" id="PS50931"/>
    </source>
</evidence>
<feature type="domain" description="HTH lysR-type" evidence="5">
    <location>
        <begin position="4"/>
        <end position="61"/>
    </location>
</feature>
<dbReference type="Gene3D" id="1.10.10.10">
    <property type="entry name" value="Winged helix-like DNA-binding domain superfamily/Winged helix DNA-binding domain"/>
    <property type="match status" value="1"/>
</dbReference>
<evidence type="ECO:0000256" key="1">
    <source>
        <dbReference type="ARBA" id="ARBA00009437"/>
    </source>
</evidence>
<name>A0ABW0T732_9HYPH</name>
<dbReference type="InterPro" id="IPR036390">
    <property type="entry name" value="WH_DNA-bd_sf"/>
</dbReference>
<dbReference type="PRINTS" id="PR00039">
    <property type="entry name" value="HTHLYSR"/>
</dbReference>
<dbReference type="Pfam" id="PF00126">
    <property type="entry name" value="HTH_1"/>
    <property type="match status" value="1"/>
</dbReference>
<sequence length="307" mass="33632">MDRQDLSALVVLNAVAEAGSFTRASRQLNRAQSGVSQTIRELEARLGVALLARTTRSVRLTEAGRRLLDDVAPALMQISNSLTRAKTGATEPAGTLRITTLEHPAQTILVPAIAELQQRYPAIEVDLHVSDRLTDIVDGGFDAGVRFAGHLEKDMTAIPISADIRATVVGAPRYFERHGKPCELEDLRRHDCINYRLATHGVRYRWLFQKSGRPIEVAVSGTLTVNGTAVLLEAARRGIGLGYVFEPLAAADLSAGTLETCLESYAPSWSRYHLYYPDRRQKSPALKAFMEVLQGRGRAAGEKPSVF</sequence>
<reference evidence="7" key="1">
    <citation type="journal article" date="2019" name="Int. J. Syst. Evol. Microbiol.">
        <title>The Global Catalogue of Microorganisms (GCM) 10K type strain sequencing project: providing services to taxonomists for standard genome sequencing and annotation.</title>
        <authorList>
            <consortium name="The Broad Institute Genomics Platform"/>
            <consortium name="The Broad Institute Genome Sequencing Center for Infectious Disease"/>
            <person name="Wu L."/>
            <person name="Ma J."/>
        </authorList>
    </citation>
    <scope>NUCLEOTIDE SEQUENCE [LARGE SCALE GENOMIC DNA]</scope>
    <source>
        <strain evidence="7">JCM 3366</strain>
    </source>
</reference>
<dbReference type="InterPro" id="IPR036388">
    <property type="entry name" value="WH-like_DNA-bd_sf"/>
</dbReference>